<protein>
    <submittedName>
        <fullName evidence="2">Uncharacterized protein</fullName>
    </submittedName>
</protein>
<proteinExistence type="predicted"/>
<feature type="region of interest" description="Disordered" evidence="1">
    <location>
        <begin position="1"/>
        <end position="45"/>
    </location>
</feature>
<evidence type="ECO:0000313" key="2">
    <source>
        <dbReference type="EMBL" id="CAG6399132.1"/>
    </source>
</evidence>
<sequence length="72" mass="7487">MDAATGAARAGDSGHRRPGPPRGERGGGSAAAHRRRHGAAERGLTRTVRQVLNELIRSFTDIAQGAMTATVP</sequence>
<keyword evidence="3" id="KW-1185">Reference proteome</keyword>
<gene>
    <name evidence="2" type="ORF">SCOCK_810015</name>
</gene>
<reference evidence="2" key="1">
    <citation type="submission" date="2021-05" db="EMBL/GenBank/DDBJ databases">
        <authorList>
            <person name="Arsene-Ploetze F."/>
        </authorList>
    </citation>
    <scope>NUCLEOTIDE SEQUENCE</scope>
    <source>
        <strain evidence="2">DSM 42138</strain>
    </source>
</reference>
<dbReference type="Proteomes" id="UP001152519">
    <property type="component" value="Unassembled WGS sequence"/>
</dbReference>
<comment type="caution">
    <text evidence="2">The sequence shown here is derived from an EMBL/GenBank/DDBJ whole genome shotgun (WGS) entry which is preliminary data.</text>
</comment>
<name>A0A9W4GW07_9ACTN</name>
<accession>A0A9W4GW07</accession>
<dbReference type="AlphaFoldDB" id="A0A9W4GW07"/>
<evidence type="ECO:0000313" key="3">
    <source>
        <dbReference type="Proteomes" id="UP001152519"/>
    </source>
</evidence>
<dbReference type="EMBL" id="CAJSLV010000116">
    <property type="protein sequence ID" value="CAG6399132.1"/>
    <property type="molecule type" value="Genomic_DNA"/>
</dbReference>
<organism evidence="2 3">
    <name type="scientific">Actinacidiphila cocklensis</name>
    <dbReference type="NCBI Taxonomy" id="887465"/>
    <lineage>
        <taxon>Bacteria</taxon>
        <taxon>Bacillati</taxon>
        <taxon>Actinomycetota</taxon>
        <taxon>Actinomycetes</taxon>
        <taxon>Kitasatosporales</taxon>
        <taxon>Streptomycetaceae</taxon>
        <taxon>Actinacidiphila</taxon>
    </lineage>
</organism>
<evidence type="ECO:0000256" key="1">
    <source>
        <dbReference type="SAM" id="MobiDB-lite"/>
    </source>
</evidence>